<gene>
    <name evidence="1" type="ORF">Ahy_B03g065709</name>
</gene>
<dbReference type="InterPro" id="IPR012340">
    <property type="entry name" value="NA-bd_OB-fold"/>
</dbReference>
<comment type="caution">
    <text evidence="1">The sequence shown here is derived from an EMBL/GenBank/DDBJ whole genome shotgun (WGS) entry which is preliminary data.</text>
</comment>
<evidence type="ECO:0008006" key="3">
    <source>
        <dbReference type="Google" id="ProtNLM"/>
    </source>
</evidence>
<keyword evidence="2" id="KW-1185">Reference proteome</keyword>
<dbReference type="EMBL" id="SDMP01000013">
    <property type="protein sequence ID" value="RYR20539.1"/>
    <property type="molecule type" value="Genomic_DNA"/>
</dbReference>
<evidence type="ECO:0000313" key="1">
    <source>
        <dbReference type="EMBL" id="RYR20539.1"/>
    </source>
</evidence>
<dbReference type="AlphaFoldDB" id="A0A445A285"/>
<evidence type="ECO:0000313" key="2">
    <source>
        <dbReference type="Proteomes" id="UP000289738"/>
    </source>
</evidence>
<proteinExistence type="predicted"/>
<dbReference type="Proteomes" id="UP000289738">
    <property type="component" value="Chromosome B03"/>
</dbReference>
<dbReference type="SUPFAM" id="SSF50249">
    <property type="entry name" value="Nucleic acid-binding proteins"/>
    <property type="match status" value="1"/>
</dbReference>
<accession>A0A445A285</accession>
<protein>
    <recommendedName>
        <fullName evidence="3">DUF223 domain-containing protein</fullName>
    </recommendedName>
</protein>
<sequence length="197" mass="22178">MAESFDMLMDVSAKKLAWNFMVYVGGRIQASVPKALVHRWNVVGKANPRELIASKGKETKRLSILVEDLDNYSIGCVLSGDMVDQILPYLDDGRVEPLIVVLISDIRNLFTINFINAEKTSMQSHLDISKLRINPDLEEVRDFRDRRLAVKPSNLVRISQVNTNNSRTGADKLKREDVTVNTIEEALNSTQVIPTPI</sequence>
<dbReference type="Gene3D" id="2.40.50.140">
    <property type="entry name" value="Nucleic acid-binding proteins"/>
    <property type="match status" value="1"/>
</dbReference>
<reference evidence="1 2" key="1">
    <citation type="submission" date="2019-01" db="EMBL/GenBank/DDBJ databases">
        <title>Sequencing of cultivated peanut Arachis hypogaea provides insights into genome evolution and oil improvement.</title>
        <authorList>
            <person name="Chen X."/>
        </authorList>
    </citation>
    <scope>NUCLEOTIDE SEQUENCE [LARGE SCALE GENOMIC DNA]</scope>
    <source>
        <strain evidence="2">cv. Fuhuasheng</strain>
        <tissue evidence="1">Leaves</tissue>
    </source>
</reference>
<organism evidence="1 2">
    <name type="scientific">Arachis hypogaea</name>
    <name type="common">Peanut</name>
    <dbReference type="NCBI Taxonomy" id="3818"/>
    <lineage>
        <taxon>Eukaryota</taxon>
        <taxon>Viridiplantae</taxon>
        <taxon>Streptophyta</taxon>
        <taxon>Embryophyta</taxon>
        <taxon>Tracheophyta</taxon>
        <taxon>Spermatophyta</taxon>
        <taxon>Magnoliopsida</taxon>
        <taxon>eudicotyledons</taxon>
        <taxon>Gunneridae</taxon>
        <taxon>Pentapetalae</taxon>
        <taxon>rosids</taxon>
        <taxon>fabids</taxon>
        <taxon>Fabales</taxon>
        <taxon>Fabaceae</taxon>
        <taxon>Papilionoideae</taxon>
        <taxon>50 kb inversion clade</taxon>
        <taxon>dalbergioids sensu lato</taxon>
        <taxon>Dalbergieae</taxon>
        <taxon>Pterocarpus clade</taxon>
        <taxon>Arachis</taxon>
    </lineage>
</organism>
<name>A0A445A285_ARAHY</name>